<evidence type="ECO:0000313" key="1">
    <source>
        <dbReference type="EMBL" id="NJB96542.1"/>
    </source>
</evidence>
<evidence type="ECO:0000313" key="2">
    <source>
        <dbReference type="Proteomes" id="UP000531251"/>
    </source>
</evidence>
<reference evidence="1 2" key="1">
    <citation type="submission" date="2020-03" db="EMBL/GenBank/DDBJ databases">
        <title>Genomic Encyclopedia of Type Strains, Phase IV (KMG-IV): sequencing the most valuable type-strain genomes for metagenomic binning, comparative biology and taxonomic classification.</title>
        <authorList>
            <person name="Goeker M."/>
        </authorList>
    </citation>
    <scope>NUCLEOTIDE SEQUENCE [LARGE SCALE GENOMIC DNA]</scope>
    <source>
        <strain evidence="1 2">DSM 7225</strain>
    </source>
</reference>
<dbReference type="EMBL" id="JAATJB010000002">
    <property type="protein sequence ID" value="NJB96542.1"/>
    <property type="molecule type" value="Genomic_DNA"/>
</dbReference>
<name>A0A7X6BCD4_9SPHN</name>
<dbReference type="Proteomes" id="UP000531251">
    <property type="component" value="Unassembled WGS sequence"/>
</dbReference>
<sequence>MTPLSTLLERAEAIYLTHGTGSARYLLDRIETAIREGAPAQQICELDHLLQLIEYRDRTLALYGNR</sequence>
<comment type="caution">
    <text evidence="1">The sequence shown here is derived from an EMBL/GenBank/DDBJ whole genome shotgun (WGS) entry which is preliminary data.</text>
</comment>
<dbReference type="AlphaFoldDB" id="A0A7X6BCD4"/>
<proteinExistence type="predicted"/>
<organism evidence="1 2">
    <name type="scientific">Sphingomonas trueperi</name>
    <dbReference type="NCBI Taxonomy" id="53317"/>
    <lineage>
        <taxon>Bacteria</taxon>
        <taxon>Pseudomonadati</taxon>
        <taxon>Pseudomonadota</taxon>
        <taxon>Alphaproteobacteria</taxon>
        <taxon>Sphingomonadales</taxon>
        <taxon>Sphingomonadaceae</taxon>
        <taxon>Sphingomonas</taxon>
    </lineage>
</organism>
<gene>
    <name evidence="1" type="ORF">GGR89_000842</name>
</gene>
<protein>
    <submittedName>
        <fullName evidence="1">Uncharacterized protein</fullName>
    </submittedName>
</protein>
<dbReference type="RefSeq" id="WP_125973955.1">
    <property type="nucleotide sequence ID" value="NZ_BAAADY010000025.1"/>
</dbReference>
<keyword evidence="2" id="KW-1185">Reference proteome</keyword>
<accession>A0A7X6BCD4</accession>